<name>A0ACA9RPQ2_9GLOM</name>
<keyword evidence="2" id="KW-1185">Reference proteome</keyword>
<gene>
    <name evidence="1" type="ORF">RPERSI_LOCUS21492</name>
</gene>
<feature type="non-terminal residue" evidence="1">
    <location>
        <position position="432"/>
    </location>
</feature>
<dbReference type="EMBL" id="CAJVQC010063031">
    <property type="protein sequence ID" value="CAG8803290.1"/>
    <property type="molecule type" value="Genomic_DNA"/>
</dbReference>
<sequence length="432" mass="48968">KCFGKGTPILMYDGHIKAVETIKEGDQVMGDDSTPRNVSGVTSGEGVLYKIVPINCAFSQPFVCNDAHILVLQMMSGPSLRYQCSKDGKALFRLVYFTHGSATNLIQKKVKLYPFRSTDYTINNAKQIAIRDLELLNKVENLSLGGSNSRISIVRPGFIWQPSVTQFLNCDPEVQSQAKMFIPEKVRFPSREGTFAKIVESIIDIHSSPAIIKLCAWLVGFWIGTNAINKHKKGHLSDHSGEIMTVYRILYSEYKVVNRNLLFRLLQELDILIDKDIPEVMMLDDIIQVRLPLLSGIICSFGESQDKIARMVKKDDPIIRKFVRLSRSCGFTLFPDDLTDRKKQEVIRSRKKEQYWRFKVEEIGIGDYYGFVVDGNHRFLLGDFTVTHNTKLLDKVRQTNVQEGEAGGITQQIGATYFPMETIKTKTAPLNK</sequence>
<organism evidence="1 2">
    <name type="scientific">Racocetra persica</name>
    <dbReference type="NCBI Taxonomy" id="160502"/>
    <lineage>
        <taxon>Eukaryota</taxon>
        <taxon>Fungi</taxon>
        <taxon>Fungi incertae sedis</taxon>
        <taxon>Mucoromycota</taxon>
        <taxon>Glomeromycotina</taxon>
        <taxon>Glomeromycetes</taxon>
        <taxon>Diversisporales</taxon>
        <taxon>Gigasporaceae</taxon>
        <taxon>Racocetra</taxon>
    </lineage>
</organism>
<accession>A0ACA9RPQ2</accession>
<dbReference type="Proteomes" id="UP000789920">
    <property type="component" value="Unassembled WGS sequence"/>
</dbReference>
<protein>
    <submittedName>
        <fullName evidence="1">28538_t:CDS:1</fullName>
    </submittedName>
</protein>
<evidence type="ECO:0000313" key="1">
    <source>
        <dbReference type="EMBL" id="CAG8803290.1"/>
    </source>
</evidence>
<comment type="caution">
    <text evidence="1">The sequence shown here is derived from an EMBL/GenBank/DDBJ whole genome shotgun (WGS) entry which is preliminary data.</text>
</comment>
<reference evidence="1" key="1">
    <citation type="submission" date="2021-06" db="EMBL/GenBank/DDBJ databases">
        <authorList>
            <person name="Kallberg Y."/>
            <person name="Tangrot J."/>
            <person name="Rosling A."/>
        </authorList>
    </citation>
    <scope>NUCLEOTIDE SEQUENCE</scope>
    <source>
        <strain evidence="1">MA461A</strain>
    </source>
</reference>
<proteinExistence type="predicted"/>
<evidence type="ECO:0000313" key="2">
    <source>
        <dbReference type="Proteomes" id="UP000789920"/>
    </source>
</evidence>
<feature type="non-terminal residue" evidence="1">
    <location>
        <position position="1"/>
    </location>
</feature>